<dbReference type="InterPro" id="IPR058207">
    <property type="entry name" value="PID_CTERM"/>
</dbReference>
<evidence type="ECO:0000256" key="1">
    <source>
        <dbReference type="SAM" id="Phobius"/>
    </source>
</evidence>
<keyword evidence="1" id="KW-1133">Transmembrane helix</keyword>
<dbReference type="Proteomes" id="UP000553034">
    <property type="component" value="Unassembled WGS sequence"/>
</dbReference>
<feature type="signal peptide" evidence="2">
    <location>
        <begin position="1"/>
        <end position="23"/>
    </location>
</feature>
<dbReference type="NCBIfam" id="NF046080">
    <property type="entry name" value="PID_CTERM"/>
    <property type="match status" value="1"/>
</dbReference>
<protein>
    <submittedName>
        <fullName evidence="3">Uncharacterized protein</fullName>
    </submittedName>
</protein>
<keyword evidence="1" id="KW-0472">Membrane</keyword>
<feature type="transmembrane region" description="Helical" evidence="1">
    <location>
        <begin position="39"/>
        <end position="56"/>
    </location>
</feature>
<evidence type="ECO:0000313" key="3">
    <source>
        <dbReference type="EMBL" id="MBB4119470.1"/>
    </source>
</evidence>
<dbReference type="EMBL" id="JACIFO010000007">
    <property type="protein sequence ID" value="MBB4119470.1"/>
    <property type="molecule type" value="Genomic_DNA"/>
</dbReference>
<feature type="chain" id="PRO_5032842306" evidence="2">
    <location>
        <begin position="24"/>
        <end position="63"/>
    </location>
</feature>
<dbReference type="RefSeq" id="WP_183477826.1">
    <property type="nucleotide sequence ID" value="NZ_JACIFO010000007.1"/>
</dbReference>
<name>A0A840ER77_9FLAO</name>
<sequence length="63" mass="6935">MKAKYIFPVLVIALLLVATSGYANPFDEIIFENDVDDAPIDGFIGIAMAIGAYFGVKKLRNRK</sequence>
<dbReference type="AlphaFoldDB" id="A0A840ER77"/>
<gene>
    <name evidence="3" type="ORF">GGR32_001772</name>
</gene>
<keyword evidence="4" id="KW-1185">Reference proteome</keyword>
<comment type="caution">
    <text evidence="3">The sequence shown here is derived from an EMBL/GenBank/DDBJ whole genome shotgun (WGS) entry which is preliminary data.</text>
</comment>
<keyword evidence="2" id="KW-0732">Signal</keyword>
<reference evidence="3 4" key="1">
    <citation type="submission" date="2020-08" db="EMBL/GenBank/DDBJ databases">
        <title>Genomic Encyclopedia of Type Strains, Phase IV (KMG-IV): sequencing the most valuable type-strain genomes for metagenomic binning, comparative biology and taxonomic classification.</title>
        <authorList>
            <person name="Goeker M."/>
        </authorList>
    </citation>
    <scope>NUCLEOTIDE SEQUENCE [LARGE SCALE GENOMIC DNA]</scope>
    <source>
        <strain evidence="3 4">DSM 29568</strain>
    </source>
</reference>
<accession>A0A840ER77</accession>
<keyword evidence="1" id="KW-0812">Transmembrane</keyword>
<evidence type="ECO:0000313" key="4">
    <source>
        <dbReference type="Proteomes" id="UP000553034"/>
    </source>
</evidence>
<organism evidence="3 4">
    <name type="scientific">Mesonia hippocampi</name>
    <dbReference type="NCBI Taxonomy" id="1628250"/>
    <lineage>
        <taxon>Bacteria</taxon>
        <taxon>Pseudomonadati</taxon>
        <taxon>Bacteroidota</taxon>
        <taxon>Flavobacteriia</taxon>
        <taxon>Flavobacteriales</taxon>
        <taxon>Flavobacteriaceae</taxon>
        <taxon>Mesonia</taxon>
    </lineage>
</organism>
<proteinExistence type="predicted"/>
<evidence type="ECO:0000256" key="2">
    <source>
        <dbReference type="SAM" id="SignalP"/>
    </source>
</evidence>